<reference evidence="3 4" key="1">
    <citation type="submission" date="2017-05" db="EMBL/GenBank/DDBJ databases">
        <title>Whole genome sequencing of Proteus mirabilis AR_0155.</title>
        <authorList>
            <person name="Conlan S."/>
            <person name="Thomas P.J."/>
            <person name="Mullikin J."/>
            <person name="Frank K.M."/>
            <person name="Segre J.A."/>
        </authorList>
    </citation>
    <scope>NUCLEOTIDE SEQUENCE [LARGE SCALE GENOMIC DNA]</scope>
    <source>
        <strain evidence="3 4">AR_0155</strain>
    </source>
</reference>
<dbReference type="Gene3D" id="2.30.24.10">
    <property type="entry name" value="CAT RNA-binding domain"/>
    <property type="match status" value="1"/>
</dbReference>
<dbReference type="GO" id="GO:0003723">
    <property type="term" value="F:RNA binding"/>
    <property type="evidence" value="ECO:0007669"/>
    <property type="project" value="InterPro"/>
</dbReference>
<dbReference type="SMART" id="SM01061">
    <property type="entry name" value="CAT_RBD"/>
    <property type="match status" value="1"/>
</dbReference>
<dbReference type="Gene3D" id="1.10.1790.10">
    <property type="entry name" value="PRD domain"/>
    <property type="match status" value="2"/>
</dbReference>
<dbReference type="SUPFAM" id="SSF63520">
    <property type="entry name" value="PTS-regulatory domain, PRD"/>
    <property type="match status" value="2"/>
</dbReference>
<evidence type="ECO:0000256" key="1">
    <source>
        <dbReference type="ARBA" id="ARBA00022737"/>
    </source>
</evidence>
<dbReference type="PANTHER" id="PTHR30185:SF15">
    <property type="entry name" value="CRYPTIC BETA-GLUCOSIDE BGL OPERON ANTITERMINATOR"/>
    <property type="match status" value="1"/>
</dbReference>
<dbReference type="Proteomes" id="UP000195540">
    <property type="component" value="Chromosome"/>
</dbReference>
<evidence type="ECO:0000313" key="3">
    <source>
        <dbReference type="EMBL" id="ARX33815.1"/>
    </source>
</evidence>
<dbReference type="Pfam" id="PF00874">
    <property type="entry name" value="PRD"/>
    <property type="match status" value="2"/>
</dbReference>
<dbReference type="InterPro" id="IPR036650">
    <property type="entry name" value="CAT_RNA-bd_dom_sf"/>
</dbReference>
<evidence type="ECO:0000259" key="2">
    <source>
        <dbReference type="PROSITE" id="PS51372"/>
    </source>
</evidence>
<feature type="domain" description="PRD" evidence="2">
    <location>
        <begin position="67"/>
        <end position="172"/>
    </location>
</feature>
<organism evidence="3 4">
    <name type="scientific">Proteus mirabilis</name>
    <dbReference type="NCBI Taxonomy" id="584"/>
    <lineage>
        <taxon>Bacteria</taxon>
        <taxon>Pseudomonadati</taxon>
        <taxon>Pseudomonadota</taxon>
        <taxon>Gammaproteobacteria</taxon>
        <taxon>Enterobacterales</taxon>
        <taxon>Morganellaceae</taxon>
        <taxon>Proteus</taxon>
    </lineage>
</organism>
<dbReference type="AlphaFoldDB" id="A0AAJ4RH96"/>
<protein>
    <submittedName>
        <fullName evidence="3">Transcription antiterminator LicT</fullName>
    </submittedName>
</protein>
<keyword evidence="1" id="KW-0677">Repeat</keyword>
<dbReference type="InterPro" id="IPR036634">
    <property type="entry name" value="PRD_sf"/>
</dbReference>
<dbReference type="Pfam" id="PF03123">
    <property type="entry name" value="CAT_RBD"/>
    <property type="match status" value="1"/>
</dbReference>
<dbReference type="PROSITE" id="PS51372">
    <property type="entry name" value="PRD_2"/>
    <property type="match status" value="2"/>
</dbReference>
<dbReference type="PANTHER" id="PTHR30185">
    <property type="entry name" value="CRYPTIC BETA-GLUCOSIDE BGL OPERON ANTITERMINATOR"/>
    <property type="match status" value="1"/>
</dbReference>
<accession>A0AAJ4RH96</accession>
<dbReference type="GO" id="GO:0006355">
    <property type="term" value="P:regulation of DNA-templated transcription"/>
    <property type="evidence" value="ECO:0007669"/>
    <property type="project" value="InterPro"/>
</dbReference>
<dbReference type="EMBL" id="CP021694">
    <property type="protein sequence ID" value="ARX33815.1"/>
    <property type="molecule type" value="Genomic_DNA"/>
</dbReference>
<dbReference type="RefSeq" id="WP_004244338.1">
    <property type="nucleotide sequence ID" value="NZ_ABFCQN020000065.1"/>
</dbReference>
<evidence type="ECO:0000313" key="4">
    <source>
        <dbReference type="Proteomes" id="UP000195540"/>
    </source>
</evidence>
<dbReference type="InterPro" id="IPR011608">
    <property type="entry name" value="PRD"/>
</dbReference>
<dbReference type="SUPFAM" id="SSF50151">
    <property type="entry name" value="SacY-like RNA-binding domain"/>
    <property type="match status" value="1"/>
</dbReference>
<proteinExistence type="predicted"/>
<dbReference type="NCBIfam" id="NF046042">
    <property type="entry name" value="LicT"/>
    <property type="match status" value="1"/>
</dbReference>
<gene>
    <name evidence="3" type="ORF">AM402_06525</name>
</gene>
<feature type="domain" description="PRD" evidence="2">
    <location>
        <begin position="173"/>
        <end position="284"/>
    </location>
</feature>
<name>A0AAJ4RH96_PROMI</name>
<dbReference type="InterPro" id="IPR004341">
    <property type="entry name" value="CAT_RNA-bd_dom"/>
</dbReference>
<dbReference type="InterPro" id="IPR050661">
    <property type="entry name" value="BglG_antiterminators"/>
</dbReference>
<sequence length="286" mass="33572">MNMKIKKILNNSVVISLDEAEKEIIVMGKGIAYAKKVGDEITSEQITKKFILSPKNCPQRVLDLLSNITLDYVEIADNIIQYAKEKMTLDTQDSIYIALIDHIQASIERYKEGTFIRNKILWEIKNFYSEEFDIGLYGLKLINDRFNISMPEDEAGFIALHIASIRTNDNIQQTYKVTHFIQSITNIVKYYLNIEYDIGSLNYRRFVTHLRYFSIRLFSQPENDHEPLENELLDIIKDKYHQPYMCCLKISKFIKDKYNCTLDDNEILYLIIHIAKIAEDNKKMNK</sequence>
<dbReference type="GeneID" id="6801073"/>